<evidence type="ECO:0000313" key="1">
    <source>
        <dbReference type="EMBL" id="GAE83784.1"/>
    </source>
</evidence>
<dbReference type="InterPro" id="IPR008979">
    <property type="entry name" value="Galactose-bd-like_sf"/>
</dbReference>
<dbReference type="AlphaFoldDB" id="W4UTE4"/>
<organism evidence="1 2">
    <name type="scientific">Bacteroides reticulotermitis JCM 10512</name>
    <dbReference type="NCBI Taxonomy" id="1445607"/>
    <lineage>
        <taxon>Bacteria</taxon>
        <taxon>Pseudomonadati</taxon>
        <taxon>Bacteroidota</taxon>
        <taxon>Bacteroidia</taxon>
        <taxon>Bacteroidales</taxon>
        <taxon>Bacteroidaceae</taxon>
        <taxon>Bacteroides</taxon>
    </lineage>
</organism>
<gene>
    <name evidence="1" type="ORF">JCM10512_2080</name>
</gene>
<dbReference type="NCBIfam" id="NF045579">
    <property type="entry name" value="rhamnoside_JR"/>
    <property type="match status" value="1"/>
</dbReference>
<dbReference type="InterPro" id="IPR053161">
    <property type="entry name" value="Ulvan_degrading_GH"/>
</dbReference>
<dbReference type="Gene3D" id="2.60.120.260">
    <property type="entry name" value="Galactose-binding domain-like"/>
    <property type="match status" value="1"/>
</dbReference>
<dbReference type="SUPFAM" id="SSF49785">
    <property type="entry name" value="Galactose-binding domain-like"/>
    <property type="match status" value="1"/>
</dbReference>
<dbReference type="EMBL" id="BAIV01000011">
    <property type="protein sequence ID" value="GAE83784.1"/>
    <property type="molecule type" value="Genomic_DNA"/>
</dbReference>
<name>W4UTE4_9BACE</name>
<comment type="caution">
    <text evidence="1">The sequence shown here is derived from an EMBL/GenBank/DDBJ whole genome shotgun (WGS) entry which is preliminary data.</text>
</comment>
<dbReference type="STRING" id="1445607.JCM10512_2080"/>
<reference evidence="1 2" key="1">
    <citation type="journal article" date="2014" name="Genome Announc.">
        <title>Draft Genome Sequence of Bacteroides reticulotermitis Strain JCM 10512T, Isolated from the Gut of a Termite.</title>
        <authorList>
            <person name="Yuki M."/>
            <person name="Oshima K."/>
            <person name="Suda W."/>
            <person name="Sakamoto M."/>
            <person name="Iida T."/>
            <person name="Hattori M."/>
            <person name="Ohkuma M."/>
        </authorList>
    </citation>
    <scope>NUCLEOTIDE SEQUENCE [LARGE SCALE GENOMIC DNA]</scope>
    <source>
        <strain evidence="1 2">JCM 10512</strain>
    </source>
</reference>
<accession>W4UTE4</accession>
<dbReference type="PANTHER" id="PTHR36848">
    <property type="entry name" value="DNA-BINDING PROTEIN (PUTATIVE SECRETED PROTEIN)-RELATED"/>
    <property type="match status" value="1"/>
</dbReference>
<dbReference type="Pfam" id="PF17132">
    <property type="entry name" value="Glyco_hydro_106"/>
    <property type="match status" value="1"/>
</dbReference>
<keyword evidence="2" id="KW-1185">Reference proteome</keyword>
<sequence length="372" mass="41407">MTSGGTAYKALVVPAAHLMPADVLAHLSKLAQQGATIVFLENYPTDVPGYANLDKRRNAYRATLQQLPAVSFSETTVTPVGKGKIITGTDYARTLASCNIPIEEMKTEFGLQAIRRVNSTGHHYFISSLQEKGVDGWVTLGVQAKAAALFNPVTGESGEARLQQVNGQTQVYLQLKSGESVLLQTYQKPLTDAKPWFYKQEQPFSLRLDHGWQLHFAESQPEIKGNFNIDQLCSWTTIQHPAATINMGTGVYTLEIELPDLPADDWILDLGDVRESARVRINGQDAGCAWAVPYELRVGSFLKKGKNRIEVEVTNLPANRIAELDRQGVKWRKFKEINIVNLNYRPSSYAHWAPMPSGLNSEVRLIPVNRKF</sequence>
<dbReference type="Proteomes" id="UP000019131">
    <property type="component" value="Unassembled WGS sequence"/>
</dbReference>
<protein>
    <submittedName>
        <fullName evidence="1">Alpha-L-rhamnosidase</fullName>
    </submittedName>
</protein>
<proteinExistence type="predicted"/>
<evidence type="ECO:0000313" key="2">
    <source>
        <dbReference type="Proteomes" id="UP000019131"/>
    </source>
</evidence>
<dbReference type="PANTHER" id="PTHR36848:SF2">
    <property type="entry name" value="SECRETED PROTEIN"/>
    <property type="match status" value="1"/>
</dbReference>